<name>A0AAN6ZB15_9PEZI</name>
<keyword evidence="1" id="KW-1133">Transmembrane helix</keyword>
<reference evidence="2" key="2">
    <citation type="submission" date="2023-05" db="EMBL/GenBank/DDBJ databases">
        <authorList>
            <consortium name="Lawrence Berkeley National Laboratory"/>
            <person name="Steindorff A."/>
            <person name="Hensen N."/>
            <person name="Bonometti L."/>
            <person name="Westerberg I."/>
            <person name="Brannstrom I.O."/>
            <person name="Guillou S."/>
            <person name="Cros-Aarteil S."/>
            <person name="Calhoun S."/>
            <person name="Haridas S."/>
            <person name="Kuo A."/>
            <person name="Mondo S."/>
            <person name="Pangilinan J."/>
            <person name="Riley R."/>
            <person name="Labutti K."/>
            <person name="Andreopoulos B."/>
            <person name="Lipzen A."/>
            <person name="Chen C."/>
            <person name="Yanf M."/>
            <person name="Daum C."/>
            <person name="Ng V."/>
            <person name="Clum A."/>
            <person name="Ohm R."/>
            <person name="Martin F."/>
            <person name="Silar P."/>
            <person name="Natvig D."/>
            <person name="Lalanne C."/>
            <person name="Gautier V."/>
            <person name="Ament-Velasquez S.L."/>
            <person name="Kruys A."/>
            <person name="Hutchinson M.I."/>
            <person name="Powell A.J."/>
            <person name="Barry K."/>
            <person name="Miller A.N."/>
            <person name="Grigoriev I.V."/>
            <person name="Debuchy R."/>
            <person name="Gladieux P."/>
            <person name="Thoren M.H."/>
            <person name="Johannesson H."/>
        </authorList>
    </citation>
    <scope>NUCLEOTIDE SEQUENCE</scope>
    <source>
        <strain evidence="2">CBS 123565</strain>
    </source>
</reference>
<keyword evidence="1" id="KW-0472">Membrane</keyword>
<feature type="transmembrane region" description="Helical" evidence="1">
    <location>
        <begin position="6"/>
        <end position="27"/>
    </location>
</feature>
<dbReference type="Proteomes" id="UP001304895">
    <property type="component" value="Unassembled WGS sequence"/>
</dbReference>
<evidence type="ECO:0000256" key="1">
    <source>
        <dbReference type="SAM" id="Phobius"/>
    </source>
</evidence>
<reference evidence="2" key="1">
    <citation type="journal article" date="2023" name="Mol. Phylogenet. Evol.">
        <title>Genome-scale phylogeny and comparative genomics of the fungal order Sordariales.</title>
        <authorList>
            <person name="Hensen N."/>
            <person name="Bonometti L."/>
            <person name="Westerberg I."/>
            <person name="Brannstrom I.O."/>
            <person name="Guillou S."/>
            <person name="Cros-Aarteil S."/>
            <person name="Calhoun S."/>
            <person name="Haridas S."/>
            <person name="Kuo A."/>
            <person name="Mondo S."/>
            <person name="Pangilinan J."/>
            <person name="Riley R."/>
            <person name="LaButti K."/>
            <person name="Andreopoulos B."/>
            <person name="Lipzen A."/>
            <person name="Chen C."/>
            <person name="Yan M."/>
            <person name="Daum C."/>
            <person name="Ng V."/>
            <person name="Clum A."/>
            <person name="Steindorff A."/>
            <person name="Ohm R.A."/>
            <person name="Martin F."/>
            <person name="Silar P."/>
            <person name="Natvig D.O."/>
            <person name="Lalanne C."/>
            <person name="Gautier V."/>
            <person name="Ament-Velasquez S.L."/>
            <person name="Kruys A."/>
            <person name="Hutchinson M.I."/>
            <person name="Powell A.J."/>
            <person name="Barry K."/>
            <person name="Miller A.N."/>
            <person name="Grigoriev I.V."/>
            <person name="Debuchy R."/>
            <person name="Gladieux P."/>
            <person name="Hiltunen Thoren M."/>
            <person name="Johannesson H."/>
        </authorList>
    </citation>
    <scope>NUCLEOTIDE SEQUENCE</scope>
    <source>
        <strain evidence="2">CBS 123565</strain>
    </source>
</reference>
<comment type="caution">
    <text evidence="2">The sequence shown here is derived from an EMBL/GenBank/DDBJ whole genome shotgun (WGS) entry which is preliminary data.</text>
</comment>
<keyword evidence="1" id="KW-0812">Transmembrane</keyword>
<dbReference type="InterPro" id="IPR024242">
    <property type="entry name" value="NCE101"/>
</dbReference>
<gene>
    <name evidence="2" type="ORF">BT67DRAFT_203059</name>
</gene>
<accession>A0AAN6ZB15</accession>
<protein>
    <submittedName>
        <fullName evidence="2">Uncharacterized protein</fullName>
    </submittedName>
</protein>
<dbReference type="AlphaFoldDB" id="A0AAN6ZB15"/>
<organism evidence="2 3">
    <name type="scientific">Trichocladium antarcticum</name>
    <dbReference type="NCBI Taxonomy" id="1450529"/>
    <lineage>
        <taxon>Eukaryota</taxon>
        <taxon>Fungi</taxon>
        <taxon>Dikarya</taxon>
        <taxon>Ascomycota</taxon>
        <taxon>Pezizomycotina</taxon>
        <taxon>Sordariomycetes</taxon>
        <taxon>Sordariomycetidae</taxon>
        <taxon>Sordariales</taxon>
        <taxon>Chaetomiaceae</taxon>
        <taxon>Trichocladium</taxon>
    </lineage>
</organism>
<evidence type="ECO:0000313" key="3">
    <source>
        <dbReference type="Proteomes" id="UP001304895"/>
    </source>
</evidence>
<sequence length="66" mass="7314">MAPPVYIISRAMDPLFAVFIGVSAAALRINREEKEKGRTTQETINVARRYASYMVFSCGCSADIII</sequence>
<proteinExistence type="predicted"/>
<evidence type="ECO:0000313" key="2">
    <source>
        <dbReference type="EMBL" id="KAK4130839.1"/>
    </source>
</evidence>
<dbReference type="GO" id="GO:0009306">
    <property type="term" value="P:protein secretion"/>
    <property type="evidence" value="ECO:0007669"/>
    <property type="project" value="InterPro"/>
</dbReference>
<dbReference type="EMBL" id="MU853430">
    <property type="protein sequence ID" value="KAK4130839.1"/>
    <property type="molecule type" value="Genomic_DNA"/>
</dbReference>
<keyword evidence="3" id="KW-1185">Reference proteome</keyword>
<dbReference type="Pfam" id="PF11654">
    <property type="entry name" value="NCE101"/>
    <property type="match status" value="1"/>
</dbReference>